<sequence>MGRYHKLCTILNIPQTKENPDATWSASSYQILGGHNSVIGCKECPDCPPGQQPTPPCGSKVQPDELINCTVCPSKTFKARNGDNKQVSQIDGNLESSFPEKSKAVDGFENILVKQLEVENSWKKVGRAFKIDQDGLDYWENGKSMGSPATGELLKKLKATHPEFTIADLIDQGTHFSPLTISTEPLSTEGTMIPSWQNMAELRIVITVLFILGFVSLLWVWNFWEDSDEFYPDGLDRCPPETYTINEDASRRIRCFDCPVCPTGEEPSPPCGITLTAKPSVQEENPVSSQMSPGENYITFQRTVALPKEVTEVRQVTPHMEGAQNEFLNSPLGSFTGTILAAIFVGLLVLFVYILYKKCVSKMLKGRKKFKRTSSDPTDFHHKEYYSVVGTLDTSERERLVNETTNETHDEASTVTVSPDLNLAEIPPDLLDKLVMRLDVPQAEKSITQGKTFGWQTVGKEVGIPQTELKYYEHLGRHASESPTKMLLDKMGSQGKTISDLVDVLNKPKLKLGNVAETIIRHRVTRI</sequence>
<dbReference type="AlphaFoldDB" id="A0A2B4SGJ0"/>
<name>A0A2B4SGJ0_STYPI</name>
<accession>A0A2B4SGJ0</accession>
<dbReference type="Proteomes" id="UP000225706">
    <property type="component" value="Unassembled WGS sequence"/>
</dbReference>
<keyword evidence="1" id="KW-0812">Transmembrane</keyword>
<protein>
    <recommendedName>
        <fullName evidence="4">TNFR-Cys domain-containing protein</fullName>
    </recommendedName>
</protein>
<evidence type="ECO:0008006" key="4">
    <source>
        <dbReference type="Google" id="ProtNLM"/>
    </source>
</evidence>
<gene>
    <name evidence="2" type="ORF">AWC38_SpisGene7581</name>
</gene>
<keyword evidence="3" id="KW-1185">Reference proteome</keyword>
<dbReference type="Gene3D" id="1.10.533.10">
    <property type="entry name" value="Death Domain, Fas"/>
    <property type="match status" value="1"/>
</dbReference>
<feature type="transmembrane region" description="Helical" evidence="1">
    <location>
        <begin position="202"/>
        <end position="224"/>
    </location>
</feature>
<comment type="caution">
    <text evidence="2">The sequence shown here is derived from an EMBL/GenBank/DDBJ whole genome shotgun (WGS) entry which is preliminary data.</text>
</comment>
<keyword evidence="1" id="KW-1133">Transmembrane helix</keyword>
<proteinExistence type="predicted"/>
<organism evidence="2 3">
    <name type="scientific">Stylophora pistillata</name>
    <name type="common">Smooth cauliflower coral</name>
    <dbReference type="NCBI Taxonomy" id="50429"/>
    <lineage>
        <taxon>Eukaryota</taxon>
        <taxon>Metazoa</taxon>
        <taxon>Cnidaria</taxon>
        <taxon>Anthozoa</taxon>
        <taxon>Hexacorallia</taxon>
        <taxon>Scleractinia</taxon>
        <taxon>Astrocoeniina</taxon>
        <taxon>Pocilloporidae</taxon>
        <taxon>Stylophora</taxon>
    </lineage>
</organism>
<reference evidence="3" key="1">
    <citation type="journal article" date="2017" name="bioRxiv">
        <title>Comparative analysis of the genomes of Stylophora pistillata and Acropora digitifera provides evidence for extensive differences between species of corals.</title>
        <authorList>
            <person name="Voolstra C.R."/>
            <person name="Li Y."/>
            <person name="Liew Y.J."/>
            <person name="Baumgarten S."/>
            <person name="Zoccola D."/>
            <person name="Flot J.-F."/>
            <person name="Tambutte S."/>
            <person name="Allemand D."/>
            <person name="Aranda M."/>
        </authorList>
    </citation>
    <scope>NUCLEOTIDE SEQUENCE [LARGE SCALE GENOMIC DNA]</scope>
</reference>
<feature type="transmembrane region" description="Helical" evidence="1">
    <location>
        <begin position="335"/>
        <end position="356"/>
    </location>
</feature>
<evidence type="ECO:0000313" key="2">
    <source>
        <dbReference type="EMBL" id="PFX27698.1"/>
    </source>
</evidence>
<dbReference type="InterPro" id="IPR011029">
    <property type="entry name" value="DEATH-like_dom_sf"/>
</dbReference>
<evidence type="ECO:0000313" key="3">
    <source>
        <dbReference type="Proteomes" id="UP000225706"/>
    </source>
</evidence>
<keyword evidence="1" id="KW-0472">Membrane</keyword>
<dbReference type="SUPFAM" id="SSF47986">
    <property type="entry name" value="DEATH domain"/>
    <property type="match status" value="1"/>
</dbReference>
<dbReference type="OrthoDB" id="5957841at2759"/>
<dbReference type="EMBL" id="LSMT01000097">
    <property type="protein sequence ID" value="PFX27698.1"/>
    <property type="molecule type" value="Genomic_DNA"/>
</dbReference>
<evidence type="ECO:0000256" key="1">
    <source>
        <dbReference type="SAM" id="Phobius"/>
    </source>
</evidence>